<proteinExistence type="predicted"/>
<evidence type="ECO:0000313" key="2">
    <source>
        <dbReference type="Proteomes" id="UP001241377"/>
    </source>
</evidence>
<comment type="caution">
    <text evidence="1">The sequence shown here is derived from an EMBL/GenBank/DDBJ whole genome shotgun (WGS) entry which is preliminary data.</text>
</comment>
<protein>
    <submittedName>
        <fullName evidence="1">Uncharacterized protein</fullName>
    </submittedName>
</protein>
<dbReference type="EMBL" id="JASBWR010000030">
    <property type="protein sequence ID" value="KAJ9106452.1"/>
    <property type="molecule type" value="Genomic_DNA"/>
</dbReference>
<keyword evidence="2" id="KW-1185">Reference proteome</keyword>
<organism evidence="1 2">
    <name type="scientific">Naganishia cerealis</name>
    <dbReference type="NCBI Taxonomy" id="610337"/>
    <lineage>
        <taxon>Eukaryota</taxon>
        <taxon>Fungi</taxon>
        <taxon>Dikarya</taxon>
        <taxon>Basidiomycota</taxon>
        <taxon>Agaricomycotina</taxon>
        <taxon>Tremellomycetes</taxon>
        <taxon>Filobasidiales</taxon>
        <taxon>Filobasidiaceae</taxon>
        <taxon>Naganishia</taxon>
    </lineage>
</organism>
<dbReference type="Proteomes" id="UP001241377">
    <property type="component" value="Unassembled WGS sequence"/>
</dbReference>
<evidence type="ECO:0000313" key="1">
    <source>
        <dbReference type="EMBL" id="KAJ9106452.1"/>
    </source>
</evidence>
<accession>A0ACC2W5S8</accession>
<name>A0ACC2W5S8_9TREE</name>
<reference evidence="1" key="1">
    <citation type="submission" date="2023-04" db="EMBL/GenBank/DDBJ databases">
        <title>Draft Genome sequencing of Naganishia species isolated from polar environments using Oxford Nanopore Technology.</title>
        <authorList>
            <person name="Leo P."/>
            <person name="Venkateswaran K."/>
        </authorList>
    </citation>
    <scope>NUCLEOTIDE SEQUENCE</scope>
    <source>
        <strain evidence="1">MNA-CCFEE 5261</strain>
    </source>
</reference>
<sequence>MAKRSRAPIACDRCRSMKVKCTGEVPCARCKKFNIACSFAADEPNSTMALPKRLATSKQDTIVPEEKNTSLNEYFYHNSQWRMYGRCQAVLLPELCNTSAKEHFEGQTVPFKAPRIQCYGWNMSGVHYLQREEFPKPPDHDFTDTHEHLVKYFFEEINPLFNVLSHDYQTLFISSFDRFLLPKGHTATQKNIANLHSSLLYLVLAISLRFTEFQKSDGPQLEALRLETECFSYAHQVLQMISFEYFALEALQSWLLVVLYLRITYSQRSLLHALDRANCMARNMELHTVRATRTKEPPVRTKARMVFWSLYSMDQIFSIQIGRPPFWRNDDITLPFLDQTEVSKFDLQPGNAYYAIHKLAILANQVQTVRSSSLEEISIFLVGKSIEELHTWLQESLSGLLPIIKAQVLLHFHDILFCFHSPVLFNYVGKSYYWDGYSVDRILAGMEEVVDIFVKLQVNNLLVRPWYHNLAMLFCAGSFALAIVNGGNQTVRATKIFRSSLDLLRFLGSLRVSQAPEIVRFPMANECVWALSQGINCLKARFEKELNVFLSIDVEKHSDDVNSHRFGNIGEYLQPRETSNGEVSDDKKDIDNGNSAPISSQERVQDMFLNITGASWMNEEIGMFFDDIFSADNLDII</sequence>
<gene>
    <name evidence="1" type="ORF">QFC19_003182</name>
</gene>